<dbReference type="EMBL" id="CABVQT010000002">
    <property type="protein sequence ID" value="VWC89850.1"/>
    <property type="molecule type" value="Genomic_DNA"/>
</dbReference>
<dbReference type="PANTHER" id="PTHR30118">
    <property type="entry name" value="HTH-TYPE TRANSCRIPTIONAL REGULATOR LEUO-RELATED"/>
    <property type="match status" value="1"/>
</dbReference>
<dbReference type="SUPFAM" id="SSF53850">
    <property type="entry name" value="Periplasmic binding protein-like II"/>
    <property type="match status" value="1"/>
</dbReference>
<accession>A0A6P2W2E3</accession>
<dbReference type="Proteomes" id="UP000494182">
    <property type="component" value="Unassembled WGS sequence"/>
</dbReference>
<dbReference type="Gene3D" id="3.40.190.10">
    <property type="entry name" value="Periplasmic binding protein-like II"/>
    <property type="match status" value="2"/>
</dbReference>
<dbReference type="GO" id="GO:0003677">
    <property type="term" value="F:DNA binding"/>
    <property type="evidence" value="ECO:0007669"/>
    <property type="project" value="UniProtKB-KW"/>
</dbReference>
<keyword evidence="2" id="KW-0805">Transcription regulation</keyword>
<evidence type="ECO:0000259" key="5">
    <source>
        <dbReference type="PROSITE" id="PS50931"/>
    </source>
</evidence>
<dbReference type="AlphaFoldDB" id="A0A6P2W2E3"/>
<dbReference type="PANTHER" id="PTHR30118:SF15">
    <property type="entry name" value="TRANSCRIPTIONAL REGULATORY PROTEIN"/>
    <property type="match status" value="1"/>
</dbReference>
<evidence type="ECO:0000313" key="7">
    <source>
        <dbReference type="Proteomes" id="UP000494182"/>
    </source>
</evidence>
<dbReference type="GO" id="GO:0003700">
    <property type="term" value="F:DNA-binding transcription factor activity"/>
    <property type="evidence" value="ECO:0007669"/>
    <property type="project" value="InterPro"/>
</dbReference>
<name>A0A6P2W2E3_9BURK</name>
<organism evidence="6 7">
    <name type="scientific">Burkholderia contaminans</name>
    <dbReference type="NCBI Taxonomy" id="488447"/>
    <lineage>
        <taxon>Bacteria</taxon>
        <taxon>Pseudomonadati</taxon>
        <taxon>Pseudomonadota</taxon>
        <taxon>Betaproteobacteria</taxon>
        <taxon>Burkholderiales</taxon>
        <taxon>Burkholderiaceae</taxon>
        <taxon>Burkholderia</taxon>
        <taxon>Burkholderia cepacia complex</taxon>
    </lineage>
</organism>
<dbReference type="SUPFAM" id="SSF46785">
    <property type="entry name" value="Winged helix' DNA-binding domain"/>
    <property type="match status" value="1"/>
</dbReference>
<protein>
    <submittedName>
        <fullName evidence="6">LysR family transcriptional regulator</fullName>
    </submittedName>
</protein>
<evidence type="ECO:0000313" key="6">
    <source>
        <dbReference type="EMBL" id="VWC89850.1"/>
    </source>
</evidence>
<dbReference type="RefSeq" id="WP_254600158.1">
    <property type="nucleotide sequence ID" value="NZ_CABVQT010000002.1"/>
</dbReference>
<dbReference type="PROSITE" id="PS50931">
    <property type="entry name" value="HTH_LYSR"/>
    <property type="match status" value="1"/>
</dbReference>
<dbReference type="Pfam" id="PF00126">
    <property type="entry name" value="HTH_1"/>
    <property type="match status" value="1"/>
</dbReference>
<dbReference type="Pfam" id="PF03466">
    <property type="entry name" value="LysR_substrate"/>
    <property type="match status" value="1"/>
</dbReference>
<dbReference type="InterPro" id="IPR036388">
    <property type="entry name" value="WH-like_DNA-bd_sf"/>
</dbReference>
<evidence type="ECO:0000256" key="2">
    <source>
        <dbReference type="ARBA" id="ARBA00023015"/>
    </source>
</evidence>
<proteinExistence type="inferred from homology"/>
<evidence type="ECO:0000256" key="4">
    <source>
        <dbReference type="ARBA" id="ARBA00023163"/>
    </source>
</evidence>
<dbReference type="Gene3D" id="1.10.10.10">
    <property type="entry name" value="Winged helix-like DNA-binding domain superfamily/Winged helix DNA-binding domain"/>
    <property type="match status" value="1"/>
</dbReference>
<evidence type="ECO:0000256" key="3">
    <source>
        <dbReference type="ARBA" id="ARBA00023125"/>
    </source>
</evidence>
<sequence length="320" mass="36266">MLDRLSLQLFAMMTSIIENDLRRFDLNLLLVFHALMQERHVTRAAERLFLGQPAVSGALKRLRAAFGDELFVRGRSGMEPTPRALELSRQIDALLIGLHETMRAGQPFDARNASRTFRIGVSEAIAVTLFPALLKMLAAEAPGVKLISLDTDCHRVSSMFERNEIEIALGVFNECAPWQQQRVLLDWRFVCLYNPKLIRPRGESLSLREFLAYPHALTSFQGELHGFIDERLASLGKQRRVIFSNPHFATQPFIARDNPVLVTVPDYIARIWSRSLGLRISPLPFDTPMHQVSALWKTAHQGDSGLRWLIGLTEQAARMN</sequence>
<dbReference type="InterPro" id="IPR005119">
    <property type="entry name" value="LysR_subst-bd"/>
</dbReference>
<feature type="domain" description="HTH lysR-type" evidence="5">
    <location>
        <begin position="24"/>
        <end position="81"/>
    </location>
</feature>
<dbReference type="InterPro" id="IPR050389">
    <property type="entry name" value="LysR-type_TF"/>
</dbReference>
<comment type="similarity">
    <text evidence="1">Belongs to the LysR transcriptional regulatory family.</text>
</comment>
<evidence type="ECO:0000256" key="1">
    <source>
        <dbReference type="ARBA" id="ARBA00009437"/>
    </source>
</evidence>
<reference evidence="6 7" key="1">
    <citation type="submission" date="2019-09" db="EMBL/GenBank/DDBJ databases">
        <authorList>
            <person name="Depoorter E."/>
        </authorList>
    </citation>
    <scope>NUCLEOTIDE SEQUENCE [LARGE SCALE GENOMIC DNA]</scope>
    <source>
        <strain evidence="6">R-71171</strain>
    </source>
</reference>
<keyword evidence="4" id="KW-0804">Transcription</keyword>
<gene>
    <name evidence="6" type="ORF">BCO71171_01063</name>
</gene>
<dbReference type="PRINTS" id="PR00039">
    <property type="entry name" value="HTHLYSR"/>
</dbReference>
<dbReference type="InterPro" id="IPR036390">
    <property type="entry name" value="WH_DNA-bd_sf"/>
</dbReference>
<dbReference type="InterPro" id="IPR000847">
    <property type="entry name" value="LysR_HTH_N"/>
</dbReference>
<keyword evidence="3" id="KW-0238">DNA-binding</keyword>